<feature type="region of interest" description="Disordered" evidence="1">
    <location>
        <begin position="828"/>
        <end position="1129"/>
    </location>
</feature>
<feature type="region of interest" description="Disordered" evidence="1">
    <location>
        <begin position="1302"/>
        <end position="1322"/>
    </location>
</feature>
<feature type="region of interest" description="Disordered" evidence="1">
    <location>
        <begin position="668"/>
        <end position="695"/>
    </location>
</feature>
<feature type="region of interest" description="Disordered" evidence="1">
    <location>
        <begin position="399"/>
        <end position="428"/>
    </location>
</feature>
<feature type="compositionally biased region" description="Basic residues" evidence="1">
    <location>
        <begin position="1082"/>
        <end position="1091"/>
    </location>
</feature>
<feature type="compositionally biased region" description="Basic residues" evidence="1">
    <location>
        <begin position="1240"/>
        <end position="1258"/>
    </location>
</feature>
<feature type="compositionally biased region" description="Polar residues" evidence="1">
    <location>
        <begin position="896"/>
        <end position="909"/>
    </location>
</feature>
<gene>
    <name evidence="2" type="ORF">PGT21_001663</name>
</gene>
<evidence type="ECO:0000313" key="3">
    <source>
        <dbReference type="Proteomes" id="UP000324748"/>
    </source>
</evidence>
<organism evidence="2 3">
    <name type="scientific">Puccinia graminis f. sp. tritici</name>
    <dbReference type="NCBI Taxonomy" id="56615"/>
    <lineage>
        <taxon>Eukaryota</taxon>
        <taxon>Fungi</taxon>
        <taxon>Dikarya</taxon>
        <taxon>Basidiomycota</taxon>
        <taxon>Pucciniomycotina</taxon>
        <taxon>Pucciniomycetes</taxon>
        <taxon>Pucciniales</taxon>
        <taxon>Pucciniaceae</taxon>
        <taxon>Puccinia</taxon>
    </lineage>
</organism>
<evidence type="ECO:0000256" key="1">
    <source>
        <dbReference type="SAM" id="MobiDB-lite"/>
    </source>
</evidence>
<feature type="compositionally biased region" description="Polar residues" evidence="1">
    <location>
        <begin position="1031"/>
        <end position="1049"/>
    </location>
</feature>
<sequence>MSDDNSQPSPITPIGVSLPSSPSPSAIHFSARRLPVPTPTSLPAPFFTINTPSPIPQSMLEFSPRPIASPILPDSYPLNPPDSSRPCPFHPLSQPPRTTLPVDHDVSALLSNLQLNNDSQAQSSLIHAQMIADLKSDSRRDKAVIRELQVDAGKMKIEINKLKTVCHEEFLQLRSSIQQEFLQVRNAFDTVSSSTAIRFDRLESVTATPVVPVKRAFVDPVYYSHIYFSGTPKETNSFCFFMRNTLERLHSQFADEKHKNAQQQGLNSLTASSRADFVLEELQSAELFLVAIEATFSNHREVEEARKALKAARQGTKTVEEFNIIFNSLLYSVDLSEASKCEIYDEAINQDIVRLGMFRGGWTTIKTLQEKQDMAASLAMDLGGVGFYEKGVRQKAINQVANQQRSQHRSDDHRHSAQTQPDQNRDSVPMDIDAVLAAEIEATGFTHLAWRAEAKARKLCIRCGGRFDKAHKDIHACPVDPDMHLKTRDMVDLWREWGGPLWQEGGLGRPDSYRPVRADSLSARISNGRAEVPRVDKGKKCESVSQVDHQPAAKRSSESSVFAGRDAVKASTFCEEQEPMTAGELFFASRMANMDIEDCSKNPADAPSRREDYSDGEFIRRDADSITRTMVAIDQVKSLPADSKMHDLHFQRPNSALLQFFDKNYTDDDKKTRGHRRSHKTPFQSSSSPSSISKTTIQLRRLSQSDFNKHHHHEPQQPSQDSNPPTTQTIPSLGTLQPRPIHPLTQVSHPQPTTTHTKQPINYQLSRRYPTRTRWYVHSPNLNKQYYIQPESDPPPPSSHQAFAFLDQSLCSLIDPAHDLIDVKTLSPIPSSSQIQPSKKRRRSQAKTQTTPTEPLPSPQRSKSQPAERPIKPLQQSKLSKPTAHQPPPNLPKIHSPSTSSVNPANLQKDTPAPPGQGKPSTKARNQRKRIKRIREREKKQSTVLGINQTQAHSIQNNKLQSKPPQATTKGALNINQGAKTDSSKSSKDCSSSETSSQQDQSSSDSSSGTSSDDSSSSSSSESDSDSDSEPATSVPKSTLSEASSQPSELPSKRPNLMAPITQKKVPIVPNPHLTMLSLSNKNKRKNLKRKPGPEQLAQPSKIVFGSGPSEEASMSPVKSPCYMPPSPNLGTAPTSPILAPADLPQKDYFSYDYASFNNCNEEEEGEEQEEEFVDYSVTHAARSHGPPPSARDFDLIPSNVLITSINVLNPYWTPGQTGERWDYDQPTYTQLAYEQTVSKKTRKNRKKSLKRRRRIAAKTRLADQGQQGDAEEEEEDGGSDGSEIDEEIRKDVEDAYAEFIGSGGHSSHQQNDPNLRPDGFLESLNQTWDQLEKVDRKSAVLGSKVAIRTIELSVESFTPETMTYYGTLVGTNESTLALKLDRGCIPTGQGMMETSEYDQTDEAAMDDDQGEGQESDEEERMVDVKEAIRAHQRNALALDVWGGSSDVRDWEWNTIIDARKL</sequence>
<feature type="region of interest" description="Disordered" evidence="1">
    <location>
        <begin position="598"/>
        <end position="617"/>
    </location>
</feature>
<accession>A0A5B0NCM6</accession>
<feature type="compositionally biased region" description="Polar residues" evidence="1">
    <location>
        <begin position="942"/>
        <end position="979"/>
    </location>
</feature>
<feature type="region of interest" description="Disordered" evidence="1">
    <location>
        <begin position="1"/>
        <end position="28"/>
    </location>
</feature>
<feature type="compositionally biased region" description="Low complexity" evidence="1">
    <location>
        <begin position="828"/>
        <end position="837"/>
    </location>
</feature>
<protein>
    <submittedName>
        <fullName evidence="2">Uncharacterized protein</fullName>
    </submittedName>
</protein>
<name>A0A5B0NCM6_PUCGR</name>
<proteinExistence type="predicted"/>
<dbReference type="Proteomes" id="UP000324748">
    <property type="component" value="Unassembled WGS sequence"/>
</dbReference>
<feature type="region of interest" description="Disordered" evidence="1">
    <location>
        <begin position="534"/>
        <end position="561"/>
    </location>
</feature>
<dbReference type="EMBL" id="VSWC01000105">
    <property type="protein sequence ID" value="KAA1086516.1"/>
    <property type="molecule type" value="Genomic_DNA"/>
</dbReference>
<feature type="compositionally biased region" description="Low complexity" evidence="1">
    <location>
        <begin position="989"/>
        <end position="1022"/>
    </location>
</feature>
<dbReference type="OrthoDB" id="2504856at2759"/>
<reference evidence="2 3" key="1">
    <citation type="submission" date="2019-05" db="EMBL/GenBank/DDBJ databases">
        <title>Emergence of the Ug99 lineage of the wheat stem rust pathogen through somatic hybridization.</title>
        <authorList>
            <person name="Li F."/>
            <person name="Upadhyaya N.M."/>
            <person name="Sperschneider J."/>
            <person name="Matny O."/>
            <person name="Nguyen-Phuc H."/>
            <person name="Mago R."/>
            <person name="Raley C."/>
            <person name="Miller M.E."/>
            <person name="Silverstein K.A.T."/>
            <person name="Henningsen E."/>
            <person name="Hirsch C.D."/>
            <person name="Visser B."/>
            <person name="Pretorius Z.A."/>
            <person name="Steffenson B.J."/>
            <person name="Schwessinger B."/>
            <person name="Dodds P.N."/>
            <person name="Figueroa M."/>
        </authorList>
    </citation>
    <scope>NUCLEOTIDE SEQUENCE [LARGE SCALE GENOMIC DNA]</scope>
    <source>
        <strain evidence="2">21-0</strain>
    </source>
</reference>
<feature type="compositionally biased region" description="Low complexity" evidence="1">
    <location>
        <begin position="749"/>
        <end position="760"/>
    </location>
</feature>
<feature type="compositionally biased region" description="Acidic residues" evidence="1">
    <location>
        <begin position="1270"/>
        <end position="1285"/>
    </location>
</feature>
<feature type="compositionally biased region" description="Polar residues" evidence="1">
    <location>
        <begin position="716"/>
        <end position="735"/>
    </location>
</feature>
<feature type="region of interest" description="Disordered" evidence="1">
    <location>
        <begin position="707"/>
        <end position="764"/>
    </location>
</feature>
<comment type="caution">
    <text evidence="2">The sequence shown here is derived from an EMBL/GenBank/DDBJ whole genome shotgun (WGS) entry which is preliminary data.</text>
</comment>
<evidence type="ECO:0000313" key="2">
    <source>
        <dbReference type="EMBL" id="KAA1086516.1"/>
    </source>
</evidence>
<feature type="compositionally biased region" description="Basic residues" evidence="1">
    <location>
        <begin position="925"/>
        <end position="934"/>
    </location>
</feature>
<feature type="region of interest" description="Disordered" evidence="1">
    <location>
        <begin position="1399"/>
        <end position="1421"/>
    </location>
</feature>
<feature type="region of interest" description="Disordered" evidence="1">
    <location>
        <begin position="71"/>
        <end position="93"/>
    </location>
</feature>
<feature type="region of interest" description="Disordered" evidence="1">
    <location>
        <begin position="1235"/>
        <end position="1285"/>
    </location>
</feature>
<feature type="compositionally biased region" description="Basic and acidic residues" evidence="1">
    <location>
        <begin position="607"/>
        <end position="617"/>
    </location>
</feature>
<keyword evidence="3" id="KW-1185">Reference proteome</keyword>
<feature type="compositionally biased region" description="Polar residues" evidence="1">
    <location>
        <begin position="846"/>
        <end position="865"/>
    </location>
</feature>